<organism evidence="2 3">
    <name type="scientific">Dichanthelium oligosanthes</name>
    <dbReference type="NCBI Taxonomy" id="888268"/>
    <lineage>
        <taxon>Eukaryota</taxon>
        <taxon>Viridiplantae</taxon>
        <taxon>Streptophyta</taxon>
        <taxon>Embryophyta</taxon>
        <taxon>Tracheophyta</taxon>
        <taxon>Spermatophyta</taxon>
        <taxon>Magnoliopsida</taxon>
        <taxon>Liliopsida</taxon>
        <taxon>Poales</taxon>
        <taxon>Poaceae</taxon>
        <taxon>PACMAD clade</taxon>
        <taxon>Panicoideae</taxon>
        <taxon>Panicodae</taxon>
        <taxon>Paniceae</taxon>
        <taxon>Dichantheliinae</taxon>
        <taxon>Dichanthelium</taxon>
    </lineage>
</organism>
<comment type="caution">
    <text evidence="2">The sequence shown here is derived from an EMBL/GenBank/DDBJ whole genome shotgun (WGS) entry which is preliminary data.</text>
</comment>
<name>A0A1E5WJU2_9POAL</name>
<keyword evidence="3" id="KW-1185">Reference proteome</keyword>
<dbReference type="EMBL" id="LWDX02004604">
    <property type="protein sequence ID" value="OEL37681.1"/>
    <property type="molecule type" value="Genomic_DNA"/>
</dbReference>
<evidence type="ECO:0000313" key="2">
    <source>
        <dbReference type="EMBL" id="OEL37681.1"/>
    </source>
</evidence>
<dbReference type="AlphaFoldDB" id="A0A1E5WJU2"/>
<reference evidence="2 3" key="1">
    <citation type="submission" date="2016-09" db="EMBL/GenBank/DDBJ databases">
        <title>The draft genome of Dichanthelium oligosanthes: A C3 panicoid grass species.</title>
        <authorList>
            <person name="Studer A.J."/>
            <person name="Schnable J.C."/>
            <person name="Brutnell T.P."/>
        </authorList>
    </citation>
    <scope>NUCLEOTIDE SEQUENCE [LARGE SCALE GENOMIC DNA]</scope>
    <source>
        <strain evidence="3">cv. Kellogg 1175</strain>
        <tissue evidence="2">Leaf</tissue>
    </source>
</reference>
<feature type="compositionally biased region" description="Basic and acidic residues" evidence="1">
    <location>
        <begin position="15"/>
        <end position="28"/>
    </location>
</feature>
<protein>
    <recommendedName>
        <fullName evidence="4">No apical meristem-associated C-terminal domain-containing protein</fullName>
    </recommendedName>
</protein>
<evidence type="ECO:0008006" key="4">
    <source>
        <dbReference type="Google" id="ProtNLM"/>
    </source>
</evidence>
<proteinExistence type="predicted"/>
<sequence>MSMDRSAYEEWQEVASREEAKQMASQSERKLKALERNVQIQESLLQLREEEEENKVMILDVEKMPPWVRDYYIKKQKKTVATSRSGEGSSGRSAS</sequence>
<feature type="region of interest" description="Disordered" evidence="1">
    <location>
        <begin position="1"/>
        <end position="28"/>
    </location>
</feature>
<evidence type="ECO:0000256" key="1">
    <source>
        <dbReference type="SAM" id="MobiDB-lite"/>
    </source>
</evidence>
<dbReference type="Proteomes" id="UP000095767">
    <property type="component" value="Unassembled WGS sequence"/>
</dbReference>
<accession>A0A1E5WJU2</accession>
<dbReference type="STRING" id="888268.A0A1E5WJU2"/>
<evidence type="ECO:0000313" key="3">
    <source>
        <dbReference type="Proteomes" id="UP000095767"/>
    </source>
</evidence>
<gene>
    <name evidence="2" type="ORF">BAE44_0001300</name>
</gene>